<keyword evidence="1" id="KW-0862">Zinc</keyword>
<evidence type="ECO:0000313" key="5">
    <source>
        <dbReference type="EMBL" id="CAL1141080.1"/>
    </source>
</evidence>
<evidence type="ECO:0000256" key="1">
    <source>
        <dbReference type="PROSITE-ProRule" id="PRU00723"/>
    </source>
</evidence>
<protein>
    <submittedName>
        <fullName evidence="6">Ubiquitin-like modifier-activating enzyme 5</fullName>
    </submittedName>
</protein>
<dbReference type="Proteomes" id="UP001152797">
    <property type="component" value="Unassembled WGS sequence"/>
</dbReference>
<feature type="compositionally biased region" description="Basic and acidic residues" evidence="2">
    <location>
        <begin position="41"/>
        <end position="56"/>
    </location>
</feature>
<comment type="caution">
    <text evidence="4">The sequence shown here is derived from an EMBL/GenBank/DDBJ whole genome shotgun (WGS) entry which is preliminary data.</text>
</comment>
<feature type="domain" description="C3H1-type" evidence="3">
    <location>
        <begin position="168"/>
        <end position="199"/>
    </location>
</feature>
<dbReference type="InterPro" id="IPR000571">
    <property type="entry name" value="Znf_CCCH"/>
</dbReference>
<dbReference type="Gene3D" id="4.10.1000.10">
    <property type="entry name" value="Zinc finger, CCCH-type"/>
    <property type="match status" value="1"/>
</dbReference>
<gene>
    <name evidence="4" type="ORF">C1SCF055_LOCUS14958</name>
</gene>
<dbReference type="GO" id="GO:0008270">
    <property type="term" value="F:zinc ion binding"/>
    <property type="evidence" value="ECO:0007669"/>
    <property type="project" value="UniProtKB-KW"/>
</dbReference>
<keyword evidence="1" id="KW-0863">Zinc-finger</keyword>
<feature type="region of interest" description="Disordered" evidence="2">
    <location>
        <begin position="26"/>
        <end position="58"/>
    </location>
</feature>
<accession>A0A9P1C9T8</accession>
<dbReference type="AlphaFoldDB" id="A0A9P1C9T8"/>
<organism evidence="4">
    <name type="scientific">Cladocopium goreaui</name>
    <dbReference type="NCBI Taxonomy" id="2562237"/>
    <lineage>
        <taxon>Eukaryota</taxon>
        <taxon>Sar</taxon>
        <taxon>Alveolata</taxon>
        <taxon>Dinophyceae</taxon>
        <taxon>Suessiales</taxon>
        <taxon>Symbiodiniaceae</taxon>
        <taxon>Cladocopium</taxon>
    </lineage>
</organism>
<proteinExistence type="predicted"/>
<keyword evidence="1" id="KW-0479">Metal-binding</keyword>
<evidence type="ECO:0000313" key="4">
    <source>
        <dbReference type="EMBL" id="CAI3987705.1"/>
    </source>
</evidence>
<name>A0A9P1C9T8_9DINO</name>
<keyword evidence="7" id="KW-1185">Reference proteome</keyword>
<dbReference type="EMBL" id="CAMXCT030001192">
    <property type="protein sequence ID" value="CAL4775017.1"/>
    <property type="molecule type" value="Genomic_DNA"/>
</dbReference>
<sequence length="319" mass="35730">MEQISKANGTRRSNYVAKVLPDWKYNATARDPEDMSEDSEELPRPKGKADAKEKAAKRLPRRLAPSLEGCRWTTWSHVSRPFTPNNEVGTLMPLQFNLWEEKRIFSPNRSWPTRPKNPKVAAAPQFYDQQREGLPFWKAVTWKHQGQIFSDPPPFKKRPRSAAQRRAAGRRAAGRLFEMFTSRGQCLKGAACNFAHGKEELQSMPVEARTPVGRRKAWKAGMEAAMKIKVQSPSDAISQMQLLQMKMNQLESLSMHLAVLHPPPGLEVPPMARSVDGCTVSADGDVRSVASSFSSSSPVDEPGSEGVSPLSQRSYVFWL</sequence>
<evidence type="ECO:0000313" key="7">
    <source>
        <dbReference type="Proteomes" id="UP001152797"/>
    </source>
</evidence>
<evidence type="ECO:0000259" key="3">
    <source>
        <dbReference type="PROSITE" id="PS50103"/>
    </source>
</evidence>
<dbReference type="EMBL" id="CAMXCT010001192">
    <property type="protein sequence ID" value="CAI3987705.1"/>
    <property type="molecule type" value="Genomic_DNA"/>
</dbReference>
<feature type="region of interest" description="Disordered" evidence="2">
    <location>
        <begin position="289"/>
        <end position="310"/>
    </location>
</feature>
<evidence type="ECO:0000256" key="2">
    <source>
        <dbReference type="SAM" id="MobiDB-lite"/>
    </source>
</evidence>
<feature type="compositionally biased region" description="Low complexity" evidence="2">
    <location>
        <begin position="289"/>
        <end position="306"/>
    </location>
</feature>
<dbReference type="PROSITE" id="PS50103">
    <property type="entry name" value="ZF_C3H1"/>
    <property type="match status" value="1"/>
</dbReference>
<dbReference type="EMBL" id="CAMXCT020001192">
    <property type="protein sequence ID" value="CAL1141080.1"/>
    <property type="molecule type" value="Genomic_DNA"/>
</dbReference>
<reference evidence="5" key="2">
    <citation type="submission" date="2024-04" db="EMBL/GenBank/DDBJ databases">
        <authorList>
            <person name="Chen Y."/>
            <person name="Shah S."/>
            <person name="Dougan E. K."/>
            <person name="Thang M."/>
            <person name="Chan C."/>
        </authorList>
    </citation>
    <scope>NUCLEOTIDE SEQUENCE [LARGE SCALE GENOMIC DNA]</scope>
</reference>
<evidence type="ECO:0000313" key="6">
    <source>
        <dbReference type="EMBL" id="CAL4775017.1"/>
    </source>
</evidence>
<feature type="zinc finger region" description="C3H1-type" evidence="1">
    <location>
        <begin position="168"/>
        <end position="199"/>
    </location>
</feature>
<dbReference type="OrthoDB" id="10255449at2759"/>
<reference evidence="4" key="1">
    <citation type="submission" date="2022-10" db="EMBL/GenBank/DDBJ databases">
        <authorList>
            <person name="Chen Y."/>
            <person name="Dougan E. K."/>
            <person name="Chan C."/>
            <person name="Rhodes N."/>
            <person name="Thang M."/>
        </authorList>
    </citation>
    <scope>NUCLEOTIDE SEQUENCE</scope>
</reference>